<dbReference type="InterPro" id="IPR000897">
    <property type="entry name" value="SRP54_GTPase_dom"/>
</dbReference>
<comment type="function">
    <text evidence="9">Involved in targeting and insertion of nascent membrane proteins into the cytoplasmic membrane. Binds to the hydrophobic signal sequence of the ribosome-nascent chain (RNC) as it emerges from the ribosomes. The SRP-RNC complex is then targeted to the cytoplasmic membrane where it interacts with the SRP receptor FtsY.</text>
</comment>
<name>A0A168L6Z7_9CLOT</name>
<evidence type="ECO:0000256" key="6">
    <source>
        <dbReference type="ARBA" id="ARBA00023135"/>
    </source>
</evidence>
<dbReference type="PANTHER" id="PTHR11564">
    <property type="entry name" value="SIGNAL RECOGNITION PARTICLE 54K PROTEIN SRP54"/>
    <property type="match status" value="1"/>
</dbReference>
<dbReference type="EC" id="3.6.5.4" evidence="9"/>
<dbReference type="OrthoDB" id="9804720at2"/>
<evidence type="ECO:0000256" key="3">
    <source>
        <dbReference type="ARBA" id="ARBA00022801"/>
    </source>
</evidence>
<keyword evidence="9" id="KW-0963">Cytoplasm</keyword>
<evidence type="ECO:0000256" key="7">
    <source>
        <dbReference type="ARBA" id="ARBA00023274"/>
    </source>
</evidence>
<dbReference type="InterPro" id="IPR003593">
    <property type="entry name" value="AAA+_ATPase"/>
</dbReference>
<dbReference type="Pfam" id="PF02978">
    <property type="entry name" value="SRP_SPB"/>
    <property type="match status" value="1"/>
</dbReference>
<evidence type="ECO:0000313" key="11">
    <source>
        <dbReference type="EMBL" id="OAA82751.1"/>
    </source>
</evidence>
<comment type="caution">
    <text evidence="11">The sequence shown here is derived from an EMBL/GenBank/DDBJ whole genome shotgun (WGS) entry which is preliminary data.</text>
</comment>
<dbReference type="InterPro" id="IPR042101">
    <property type="entry name" value="SRP54_N_sf"/>
</dbReference>
<dbReference type="PROSITE" id="PS00300">
    <property type="entry name" value="SRP54"/>
    <property type="match status" value="1"/>
</dbReference>
<reference evidence="11 12" key="1">
    <citation type="journal article" date="2015" name="Biotechnol. Bioeng.">
        <title>Genome sequence and phenotypic characterization of Caulobacter segnis.</title>
        <authorList>
            <person name="Patel S."/>
            <person name="Fletcher B."/>
            <person name="Scott D.C."/>
            <person name="Ely B."/>
        </authorList>
    </citation>
    <scope>NUCLEOTIDE SEQUENCE [LARGE SCALE GENOMIC DNA]</scope>
    <source>
        <strain evidence="11 12">ERI-2</strain>
    </source>
</reference>
<comment type="similarity">
    <text evidence="1 9">Belongs to the GTP-binding SRP family. SRP54 subfamily.</text>
</comment>
<organism evidence="11 12">
    <name type="scientific">Clostridium ljungdahlii</name>
    <dbReference type="NCBI Taxonomy" id="1538"/>
    <lineage>
        <taxon>Bacteria</taxon>
        <taxon>Bacillati</taxon>
        <taxon>Bacillota</taxon>
        <taxon>Clostridia</taxon>
        <taxon>Eubacteriales</taxon>
        <taxon>Clostridiaceae</taxon>
        <taxon>Clostridium</taxon>
    </lineage>
</organism>
<dbReference type="Gene3D" id="1.20.120.140">
    <property type="entry name" value="Signal recognition particle SRP54, nucleotide-binding domain"/>
    <property type="match status" value="1"/>
</dbReference>
<dbReference type="Pfam" id="PF02881">
    <property type="entry name" value="SRP54_N"/>
    <property type="match status" value="1"/>
</dbReference>
<gene>
    <name evidence="9 11" type="primary">ffh</name>
    <name evidence="11" type="ORF">WY13_04099</name>
</gene>
<dbReference type="InterPro" id="IPR036891">
    <property type="entry name" value="Signal_recog_part_SRP54_M_sf"/>
</dbReference>
<feature type="domain" description="SRP54-type proteins GTP-binding" evidence="10">
    <location>
        <begin position="269"/>
        <end position="282"/>
    </location>
</feature>
<dbReference type="SMART" id="SM00382">
    <property type="entry name" value="AAA"/>
    <property type="match status" value="1"/>
</dbReference>
<dbReference type="RefSeq" id="WP_063557299.1">
    <property type="nucleotide sequence ID" value="NZ_LITT01000065.1"/>
</dbReference>
<keyword evidence="6 9" id="KW-0733">Signal recognition particle</keyword>
<dbReference type="HAMAP" id="MF_00306">
    <property type="entry name" value="SRP54"/>
    <property type="match status" value="1"/>
</dbReference>
<dbReference type="FunFam" id="3.40.50.300:FF:000022">
    <property type="entry name" value="Signal recognition particle 54 kDa subunit"/>
    <property type="match status" value="1"/>
</dbReference>
<feature type="binding site" evidence="9">
    <location>
        <begin position="190"/>
        <end position="194"/>
    </location>
    <ligand>
        <name>GTP</name>
        <dbReference type="ChEBI" id="CHEBI:37565"/>
    </ligand>
</feature>
<dbReference type="Proteomes" id="UP000077407">
    <property type="component" value="Unassembled WGS sequence"/>
</dbReference>
<dbReference type="Gene3D" id="1.10.260.30">
    <property type="entry name" value="Signal recognition particle, SRP54 subunit, M-domain"/>
    <property type="match status" value="1"/>
</dbReference>
<dbReference type="GO" id="GO:0048500">
    <property type="term" value="C:signal recognition particle"/>
    <property type="evidence" value="ECO:0007669"/>
    <property type="project" value="UniProtKB-UniRule"/>
</dbReference>
<dbReference type="SMART" id="SM00963">
    <property type="entry name" value="SRP54_N"/>
    <property type="match status" value="1"/>
</dbReference>
<comment type="domain">
    <text evidence="9">Composed of three domains: the N-terminal N domain, which is responsible for interactions with the ribosome, the central G domain, which binds GTP, and the C-terminal M domain, which binds the RNA and the signal sequence of the RNC.</text>
</comment>
<evidence type="ECO:0000256" key="4">
    <source>
        <dbReference type="ARBA" id="ARBA00022884"/>
    </source>
</evidence>
<comment type="catalytic activity">
    <reaction evidence="8 9">
        <text>GTP + H2O = GDP + phosphate + H(+)</text>
        <dbReference type="Rhea" id="RHEA:19669"/>
        <dbReference type="ChEBI" id="CHEBI:15377"/>
        <dbReference type="ChEBI" id="CHEBI:15378"/>
        <dbReference type="ChEBI" id="CHEBI:37565"/>
        <dbReference type="ChEBI" id="CHEBI:43474"/>
        <dbReference type="ChEBI" id="CHEBI:58189"/>
        <dbReference type="EC" id="3.6.5.4"/>
    </reaction>
</comment>
<dbReference type="GO" id="GO:0003924">
    <property type="term" value="F:GTPase activity"/>
    <property type="evidence" value="ECO:0007669"/>
    <property type="project" value="UniProtKB-UniRule"/>
</dbReference>
<evidence type="ECO:0000256" key="2">
    <source>
        <dbReference type="ARBA" id="ARBA00022741"/>
    </source>
</evidence>
<dbReference type="CDD" id="cd18539">
    <property type="entry name" value="SRP_G"/>
    <property type="match status" value="1"/>
</dbReference>
<sequence>MAFEGLASKLQETLKKLRGKGKLSEKDIKDAMREVKLALLEADVNYKVVKNFIKSVSEKCMGEEVLKSLTPAQQVIKIVNEELTLLMGKNESGIEYNSNGLTVIMLVGLQGAGKTTMCGKLALQLRKKNKKPLLAACDIYRPAAIKQLQVVGKEIDVPVFSMGDKVTAVDICKGALEYAKNNNLNVVIIDTAGRLQIDEELMGELKQIKENVTPDEIMLVVDAMTGQDAVNVASSFNEQLNISGVILTKLDGDTRGGAALSIRSMTDKPIKFVGMGEKMNDLQVFYPDRMASRILGMGDVLSLIEKAQQSIDKEEAEKLGNRMLNKEFNFEDFLAIMQQTKKMGPISKLMEMVPGVNMKELKGVDFSKGEQELAKIECIINSMTVKERKNPSIISGSSSRKKRIALGSGTTIQMVNKLLKDFEKIKKTMKQLNGMKKGFKKGPFGKMPF</sequence>
<dbReference type="InterPro" id="IPR004125">
    <property type="entry name" value="Signal_recog_particle_SRP54_M"/>
</dbReference>
<dbReference type="SUPFAM" id="SSF47446">
    <property type="entry name" value="Signal peptide-binding domain"/>
    <property type="match status" value="1"/>
</dbReference>
<keyword evidence="4 9" id="KW-0694">RNA-binding</keyword>
<evidence type="ECO:0000256" key="8">
    <source>
        <dbReference type="ARBA" id="ARBA00048027"/>
    </source>
</evidence>
<evidence type="ECO:0000259" key="10">
    <source>
        <dbReference type="PROSITE" id="PS00300"/>
    </source>
</evidence>
<keyword evidence="2 9" id="KW-0547">Nucleotide-binding</keyword>
<accession>A0A168L6Z7</accession>
<keyword evidence="5 9" id="KW-0342">GTP-binding</keyword>
<dbReference type="PATRIC" id="fig|1538.10.peg.4177"/>
<dbReference type="PANTHER" id="PTHR11564:SF5">
    <property type="entry name" value="SIGNAL RECOGNITION PARTICLE SUBUNIT SRP54"/>
    <property type="match status" value="1"/>
</dbReference>
<evidence type="ECO:0000313" key="12">
    <source>
        <dbReference type="Proteomes" id="UP000077407"/>
    </source>
</evidence>
<dbReference type="GO" id="GO:0008312">
    <property type="term" value="F:7S RNA binding"/>
    <property type="evidence" value="ECO:0007669"/>
    <property type="project" value="InterPro"/>
</dbReference>
<dbReference type="InterPro" id="IPR013822">
    <property type="entry name" value="Signal_recog_particl_SRP54_hlx"/>
</dbReference>
<keyword evidence="7 9" id="KW-0687">Ribonucleoprotein</keyword>
<protein>
    <recommendedName>
        <fullName evidence="9">Signal recognition particle protein</fullName>
        <ecNumber evidence="9">3.6.5.4</ecNumber>
    </recommendedName>
    <alternativeName>
        <fullName evidence="9">Fifty-four homolog</fullName>
    </alternativeName>
</protein>
<dbReference type="GO" id="GO:0005525">
    <property type="term" value="F:GTP binding"/>
    <property type="evidence" value="ECO:0007669"/>
    <property type="project" value="UniProtKB-UniRule"/>
</dbReference>
<dbReference type="Pfam" id="PF00448">
    <property type="entry name" value="SRP54"/>
    <property type="match status" value="1"/>
</dbReference>
<dbReference type="SMART" id="SM00962">
    <property type="entry name" value="SRP54"/>
    <property type="match status" value="1"/>
</dbReference>
<comment type="subunit">
    <text evidence="9">Part of the signal recognition particle protein translocation system, which is composed of SRP and FtsY.</text>
</comment>
<dbReference type="SUPFAM" id="SSF52540">
    <property type="entry name" value="P-loop containing nucleoside triphosphate hydrolases"/>
    <property type="match status" value="1"/>
</dbReference>
<dbReference type="InterPro" id="IPR004780">
    <property type="entry name" value="SRP"/>
</dbReference>
<evidence type="ECO:0000256" key="1">
    <source>
        <dbReference type="ARBA" id="ARBA00005450"/>
    </source>
</evidence>
<dbReference type="GO" id="GO:0006614">
    <property type="term" value="P:SRP-dependent cotranslational protein targeting to membrane"/>
    <property type="evidence" value="ECO:0007669"/>
    <property type="project" value="InterPro"/>
</dbReference>
<evidence type="ECO:0000256" key="9">
    <source>
        <dbReference type="HAMAP-Rule" id="MF_00306"/>
    </source>
</evidence>
<keyword evidence="3 9" id="KW-0378">Hydrolase</keyword>
<dbReference type="AlphaFoldDB" id="A0A168L6Z7"/>
<dbReference type="InterPro" id="IPR022941">
    <property type="entry name" value="SRP54"/>
</dbReference>
<dbReference type="NCBIfam" id="TIGR00959">
    <property type="entry name" value="ffh"/>
    <property type="match status" value="1"/>
</dbReference>
<dbReference type="InterPro" id="IPR027417">
    <property type="entry name" value="P-loop_NTPase"/>
</dbReference>
<evidence type="ECO:0000256" key="5">
    <source>
        <dbReference type="ARBA" id="ARBA00023134"/>
    </source>
</evidence>
<comment type="subcellular location">
    <subcellularLocation>
        <location evidence="9">Cytoplasm</location>
    </subcellularLocation>
    <text evidence="9">The SRP-RNC complex is targeted to the cytoplasmic membrane.</text>
</comment>
<feature type="binding site" evidence="9">
    <location>
        <begin position="108"/>
        <end position="115"/>
    </location>
    <ligand>
        <name>GTP</name>
        <dbReference type="ChEBI" id="CHEBI:37565"/>
    </ligand>
</feature>
<proteinExistence type="inferred from homology"/>
<feature type="binding site" evidence="9">
    <location>
        <begin position="248"/>
        <end position="251"/>
    </location>
    <ligand>
        <name>GTP</name>
        <dbReference type="ChEBI" id="CHEBI:37565"/>
    </ligand>
</feature>
<dbReference type="Gene3D" id="3.40.50.300">
    <property type="entry name" value="P-loop containing nucleotide triphosphate hydrolases"/>
    <property type="match status" value="1"/>
</dbReference>
<dbReference type="EMBL" id="LITT01000065">
    <property type="protein sequence ID" value="OAA82751.1"/>
    <property type="molecule type" value="Genomic_DNA"/>
</dbReference>